<keyword evidence="6 7" id="KW-0472">Membrane</keyword>
<evidence type="ECO:0000256" key="6">
    <source>
        <dbReference type="ARBA" id="ARBA00023136"/>
    </source>
</evidence>
<dbReference type="EMBL" id="MOBO01000013">
    <property type="protein sequence ID" value="RON37845.1"/>
    <property type="molecule type" value="Genomic_DNA"/>
</dbReference>
<comment type="similarity">
    <text evidence="7">Belongs to the binding-protein-dependent transport system permease family.</text>
</comment>
<keyword evidence="2 7" id="KW-0813">Transport</keyword>
<keyword evidence="3" id="KW-1003">Cell membrane</keyword>
<dbReference type="Gene3D" id="1.10.3720.10">
    <property type="entry name" value="MetI-like"/>
    <property type="match status" value="1"/>
</dbReference>
<evidence type="ECO:0000256" key="5">
    <source>
        <dbReference type="ARBA" id="ARBA00022989"/>
    </source>
</evidence>
<dbReference type="InterPro" id="IPR035906">
    <property type="entry name" value="MetI-like_sf"/>
</dbReference>
<evidence type="ECO:0000256" key="7">
    <source>
        <dbReference type="RuleBase" id="RU363032"/>
    </source>
</evidence>
<evidence type="ECO:0000313" key="10">
    <source>
        <dbReference type="Proteomes" id="UP000286351"/>
    </source>
</evidence>
<dbReference type="CDD" id="cd06261">
    <property type="entry name" value="TM_PBP2"/>
    <property type="match status" value="1"/>
</dbReference>
<dbReference type="AlphaFoldDB" id="A0A423JJH3"/>
<dbReference type="InterPro" id="IPR000515">
    <property type="entry name" value="MetI-like"/>
</dbReference>
<feature type="transmembrane region" description="Helical" evidence="7">
    <location>
        <begin position="67"/>
        <end position="87"/>
    </location>
</feature>
<feature type="domain" description="ABC transmembrane type-1" evidence="8">
    <location>
        <begin position="89"/>
        <end position="268"/>
    </location>
</feature>
<reference evidence="9 10" key="1">
    <citation type="submission" date="2016-10" db="EMBL/GenBank/DDBJ databases">
        <title>Comparative genome analysis of multiple Pseudomonas spp. focuses on biocontrol and plant growth promoting traits.</title>
        <authorList>
            <person name="Tao X.-Y."/>
            <person name="Taylor C.G."/>
        </authorList>
    </citation>
    <scope>NUCLEOTIDE SEQUENCE [LARGE SCALE GENOMIC DNA]</scope>
    <source>
        <strain evidence="9 10">38D4</strain>
    </source>
</reference>
<feature type="transmembrane region" description="Helical" evidence="7">
    <location>
        <begin position="137"/>
        <end position="163"/>
    </location>
</feature>
<dbReference type="SUPFAM" id="SSF161098">
    <property type="entry name" value="MetI-like"/>
    <property type="match status" value="1"/>
</dbReference>
<evidence type="ECO:0000313" key="9">
    <source>
        <dbReference type="EMBL" id="RON37845.1"/>
    </source>
</evidence>
<feature type="transmembrane region" description="Helical" evidence="7">
    <location>
        <begin position="247"/>
        <end position="264"/>
    </location>
</feature>
<dbReference type="PANTHER" id="PTHR47737">
    <property type="entry name" value="GLYCINE BETAINE/PROLINE BETAINE TRANSPORT SYSTEM PERMEASE PROTEIN PROW"/>
    <property type="match status" value="1"/>
</dbReference>
<feature type="transmembrane region" description="Helical" evidence="7">
    <location>
        <begin position="216"/>
        <end position="235"/>
    </location>
</feature>
<dbReference type="PANTHER" id="PTHR47737:SF1">
    <property type="entry name" value="GLYCINE BETAINE_PROLINE BETAINE TRANSPORT SYSTEM PERMEASE PROTEIN PROW"/>
    <property type="match status" value="1"/>
</dbReference>
<dbReference type="PROSITE" id="PS50928">
    <property type="entry name" value="ABC_TM1"/>
    <property type="match status" value="1"/>
</dbReference>
<keyword evidence="5 7" id="KW-1133">Transmembrane helix</keyword>
<evidence type="ECO:0000259" key="8">
    <source>
        <dbReference type="PROSITE" id="PS50928"/>
    </source>
</evidence>
<dbReference type="GO" id="GO:0043190">
    <property type="term" value="C:ATP-binding cassette (ABC) transporter complex"/>
    <property type="evidence" value="ECO:0007669"/>
    <property type="project" value="TreeGrafter"/>
</dbReference>
<keyword evidence="4 7" id="KW-0812">Transmembrane</keyword>
<dbReference type="GO" id="GO:0015871">
    <property type="term" value="P:choline transport"/>
    <property type="evidence" value="ECO:0007669"/>
    <property type="project" value="TreeGrafter"/>
</dbReference>
<organism evidence="9 10">
    <name type="scientific">Pseudomonas brassicacearum</name>
    <dbReference type="NCBI Taxonomy" id="930166"/>
    <lineage>
        <taxon>Bacteria</taxon>
        <taxon>Pseudomonadati</taxon>
        <taxon>Pseudomonadota</taxon>
        <taxon>Gammaproteobacteria</taxon>
        <taxon>Pseudomonadales</taxon>
        <taxon>Pseudomonadaceae</taxon>
        <taxon>Pseudomonas</taxon>
    </lineage>
</organism>
<dbReference type="Proteomes" id="UP000286351">
    <property type="component" value="Unassembled WGS sequence"/>
</dbReference>
<evidence type="ECO:0000256" key="2">
    <source>
        <dbReference type="ARBA" id="ARBA00022448"/>
    </source>
</evidence>
<dbReference type="Pfam" id="PF00528">
    <property type="entry name" value="BPD_transp_1"/>
    <property type="match status" value="1"/>
</dbReference>
<dbReference type="RefSeq" id="WP_123366531.1">
    <property type="nucleotide sequence ID" value="NZ_MOBO01000013.1"/>
</dbReference>
<name>A0A423JJH3_9PSED</name>
<dbReference type="GO" id="GO:0031460">
    <property type="term" value="P:glycine betaine transport"/>
    <property type="evidence" value="ECO:0007669"/>
    <property type="project" value="TreeGrafter"/>
</dbReference>
<feature type="transmembrane region" description="Helical" evidence="7">
    <location>
        <begin position="44"/>
        <end position="62"/>
    </location>
</feature>
<evidence type="ECO:0000256" key="4">
    <source>
        <dbReference type="ARBA" id="ARBA00022692"/>
    </source>
</evidence>
<comment type="caution">
    <text evidence="9">The sequence shown here is derived from an EMBL/GenBank/DDBJ whole genome shotgun (WGS) entry which is preliminary data.</text>
</comment>
<feature type="transmembrane region" description="Helical" evidence="7">
    <location>
        <begin position="93"/>
        <end position="116"/>
    </location>
</feature>
<dbReference type="GO" id="GO:0005275">
    <property type="term" value="F:amine transmembrane transporter activity"/>
    <property type="evidence" value="ECO:0007669"/>
    <property type="project" value="TreeGrafter"/>
</dbReference>
<dbReference type="GO" id="GO:0015226">
    <property type="term" value="F:carnitine transmembrane transporter activity"/>
    <property type="evidence" value="ECO:0007669"/>
    <property type="project" value="TreeGrafter"/>
</dbReference>
<gene>
    <name evidence="9" type="ORF">BK664_15570</name>
</gene>
<sequence length="279" mass="29363">MNTIIEAFDAVVDTSLAWLIDEASGFFAAISTGMEAAYGASNTLMMFAPWWVVVLIVALVGWRVNGVLFAITAAAGLWLCQAMGLWTETIATLTLVFSSTLLALLVAIPLGVLVGLSARWKHSAELVLDFIQTMPPYIFLLPGIALLGYGPATAIWATCLVAIPPALRLTAHGIFMTPAQYCELGSAVGMKPVSQVLKIRLPFAIPSILAGINQSLMLSFGMVVIAGIAGSGGLGQTIYEAVRTLKIDLAVNAGIAIVVLTIILDRISQALCTTEKGAV</sequence>
<accession>A0A423JJH3</accession>
<evidence type="ECO:0000256" key="3">
    <source>
        <dbReference type="ARBA" id="ARBA00022475"/>
    </source>
</evidence>
<evidence type="ECO:0000256" key="1">
    <source>
        <dbReference type="ARBA" id="ARBA00004651"/>
    </source>
</evidence>
<proteinExistence type="inferred from homology"/>
<comment type="subcellular location">
    <subcellularLocation>
        <location evidence="1 7">Cell membrane</location>
        <topology evidence="1 7">Multi-pass membrane protein</topology>
    </subcellularLocation>
</comment>
<protein>
    <submittedName>
        <fullName evidence="9">ABC transporter permease</fullName>
    </submittedName>
</protein>